<feature type="transmembrane region" description="Helical" evidence="1">
    <location>
        <begin position="20"/>
        <end position="38"/>
    </location>
</feature>
<evidence type="ECO:0000313" key="2">
    <source>
        <dbReference type="EMBL" id="RVU05501.1"/>
    </source>
</evidence>
<evidence type="ECO:0008006" key="4">
    <source>
        <dbReference type="Google" id="ProtNLM"/>
    </source>
</evidence>
<dbReference type="AlphaFoldDB" id="A0A3S3TPA7"/>
<dbReference type="OrthoDB" id="7184927at2"/>
<accession>A0A3S3TPA7</accession>
<evidence type="ECO:0000256" key="1">
    <source>
        <dbReference type="SAM" id="Phobius"/>
    </source>
</evidence>
<keyword evidence="1" id="KW-0472">Membrane</keyword>
<dbReference type="Proteomes" id="UP000282837">
    <property type="component" value="Unassembled WGS sequence"/>
</dbReference>
<feature type="transmembrane region" description="Helical" evidence="1">
    <location>
        <begin position="193"/>
        <end position="218"/>
    </location>
</feature>
<dbReference type="EMBL" id="SACO01000005">
    <property type="protein sequence ID" value="RVU05501.1"/>
    <property type="molecule type" value="Genomic_DNA"/>
</dbReference>
<comment type="caution">
    <text evidence="2">The sequence shown here is derived from an EMBL/GenBank/DDBJ whole genome shotgun (WGS) entry which is preliminary data.</text>
</comment>
<feature type="transmembrane region" description="Helical" evidence="1">
    <location>
        <begin position="164"/>
        <end position="181"/>
    </location>
</feature>
<evidence type="ECO:0000313" key="3">
    <source>
        <dbReference type="Proteomes" id="UP000282837"/>
    </source>
</evidence>
<organism evidence="2 3">
    <name type="scientific">Novosphingobium umbonatum</name>
    <dbReference type="NCBI Taxonomy" id="1908524"/>
    <lineage>
        <taxon>Bacteria</taxon>
        <taxon>Pseudomonadati</taxon>
        <taxon>Pseudomonadota</taxon>
        <taxon>Alphaproteobacteria</taxon>
        <taxon>Sphingomonadales</taxon>
        <taxon>Sphingomonadaceae</taxon>
        <taxon>Novosphingobium</taxon>
    </lineage>
</organism>
<proteinExistence type="predicted"/>
<feature type="transmembrane region" description="Helical" evidence="1">
    <location>
        <begin position="274"/>
        <end position="292"/>
    </location>
</feature>
<keyword evidence="1" id="KW-0812">Transmembrane</keyword>
<keyword evidence="3" id="KW-1185">Reference proteome</keyword>
<keyword evidence="1" id="KW-1133">Transmembrane helix</keyword>
<feature type="transmembrane region" description="Helical" evidence="1">
    <location>
        <begin position="45"/>
        <end position="66"/>
    </location>
</feature>
<gene>
    <name evidence="2" type="ORF">EOE18_09100</name>
</gene>
<sequence>MNEIALEAEEGKSNRPRLSALFSTLVSLAMLVAVGWEAHKLDIHGIIDTIPLSAPFWIVFAANYLIQPLSEWLIYRRLWGLPFSGLAALLRKMVSNELLLGYLGEVQFYAWARAKLSMVTAPFGAIKDMTILSALTGNLATLVMLVYAWPFVQSGQMGHDTTKIFTGLGFVLITSLAILLFRQKLFSLPRRELLLISGVHCLRIGAYVGLTALMWHYALPDQPYDIWLVLATLRMLVSRLPFFPNKDVVFAGLAILMLGNDAAVSQLLAMVAALLLITHLCVGAIFATVDLISGRKR</sequence>
<feature type="transmembrane region" description="Helical" evidence="1">
    <location>
        <begin position="131"/>
        <end position="152"/>
    </location>
</feature>
<protein>
    <recommendedName>
        <fullName evidence="4">Flippase-like domain-containing protein</fullName>
    </recommendedName>
</protein>
<name>A0A3S3TPA7_9SPHN</name>
<reference evidence="2 3" key="1">
    <citation type="submission" date="2019-01" db="EMBL/GenBank/DDBJ databases">
        <authorList>
            <person name="Chen W.-M."/>
        </authorList>
    </citation>
    <scope>NUCLEOTIDE SEQUENCE [LARGE SCALE GENOMIC DNA]</scope>
    <source>
        <strain evidence="2 3">FSY-9</strain>
    </source>
</reference>